<organism evidence="1 2">
    <name type="scientific">Stenomitos frigidus AS-A4</name>
    <dbReference type="NCBI Taxonomy" id="2933935"/>
    <lineage>
        <taxon>Bacteria</taxon>
        <taxon>Bacillati</taxon>
        <taxon>Cyanobacteriota</taxon>
        <taxon>Cyanophyceae</taxon>
        <taxon>Leptolyngbyales</taxon>
        <taxon>Leptolyngbyaceae</taxon>
        <taxon>Stenomitos</taxon>
    </lineage>
</organism>
<keyword evidence="2" id="KW-1185">Reference proteome</keyword>
<name>A0ABV0KPW2_9CYAN</name>
<comment type="caution">
    <text evidence="1">The sequence shown here is derived from an EMBL/GenBank/DDBJ whole genome shotgun (WGS) entry which is preliminary data.</text>
</comment>
<proteinExistence type="predicted"/>
<dbReference type="Proteomes" id="UP001476950">
    <property type="component" value="Unassembled WGS sequence"/>
</dbReference>
<accession>A0ABV0KPW2</accession>
<sequence>MTIVSTTTQYLAMYKLTGLKDGQSLHHFLRDATWQVEQLRAIRLYLI</sequence>
<protein>
    <recommendedName>
        <fullName evidence="3">Transposase</fullName>
    </recommendedName>
</protein>
<reference evidence="1 2" key="1">
    <citation type="submission" date="2022-04" db="EMBL/GenBank/DDBJ databases">
        <title>Positive selection, recombination, and allopatry shape intraspecific diversity of widespread and dominant cyanobacteria.</title>
        <authorList>
            <person name="Wei J."/>
            <person name="Shu W."/>
            <person name="Hu C."/>
        </authorList>
    </citation>
    <scope>NUCLEOTIDE SEQUENCE [LARGE SCALE GENOMIC DNA]</scope>
    <source>
        <strain evidence="1 2">AS-A4</strain>
    </source>
</reference>
<evidence type="ECO:0000313" key="1">
    <source>
        <dbReference type="EMBL" id="MEP1061287.1"/>
    </source>
</evidence>
<evidence type="ECO:0000313" key="2">
    <source>
        <dbReference type="Proteomes" id="UP001476950"/>
    </source>
</evidence>
<gene>
    <name evidence="1" type="ORF">NDI38_22915</name>
</gene>
<evidence type="ECO:0008006" key="3">
    <source>
        <dbReference type="Google" id="ProtNLM"/>
    </source>
</evidence>
<dbReference type="EMBL" id="JAMPLM010000030">
    <property type="protein sequence ID" value="MEP1061287.1"/>
    <property type="molecule type" value="Genomic_DNA"/>
</dbReference>